<dbReference type="Pfam" id="PF12319">
    <property type="entry name" value="TryThrA_C"/>
    <property type="match status" value="1"/>
</dbReference>
<protein>
    <recommendedName>
        <fullName evidence="2">Tryptophan/threonine-rich plasmodium antigen C-terminal domain-containing protein</fullName>
    </recommendedName>
</protein>
<reference evidence="3 4" key="1">
    <citation type="submission" date="2016-08" db="EMBL/GenBank/DDBJ databases">
        <authorList>
            <consortium name="Pathogen Informatics"/>
        </authorList>
    </citation>
    <scope>NUCLEOTIDE SEQUENCE [LARGE SCALE GENOMIC DNA]</scope>
    <source>
        <strain evidence="3 4">SP11 Antwerpcl1</strain>
    </source>
</reference>
<feature type="non-terminal residue" evidence="3">
    <location>
        <position position="1"/>
    </location>
</feature>
<feature type="region of interest" description="Disordered" evidence="1">
    <location>
        <begin position="65"/>
        <end position="101"/>
    </location>
</feature>
<evidence type="ECO:0000313" key="3">
    <source>
        <dbReference type="EMBL" id="SCL81451.1"/>
    </source>
</evidence>
<accession>A0A1D3L635</accession>
<proteinExistence type="predicted"/>
<dbReference type="EMBL" id="FMII01000018">
    <property type="protein sequence ID" value="SCL81451.1"/>
    <property type="molecule type" value="Genomic_DNA"/>
</dbReference>
<feature type="compositionally biased region" description="Basic and acidic residues" evidence="1">
    <location>
        <begin position="73"/>
        <end position="84"/>
    </location>
</feature>
<name>A0A1D3L635_PLABE</name>
<gene>
    <name evidence="3" type="ORF">PBSP11A_000490100</name>
</gene>
<dbReference type="Proteomes" id="UP000219860">
    <property type="component" value="Unassembled WGS sequence"/>
</dbReference>
<evidence type="ECO:0000256" key="1">
    <source>
        <dbReference type="SAM" id="MobiDB-lite"/>
    </source>
</evidence>
<dbReference type="AlphaFoldDB" id="A0A1D3L635"/>
<evidence type="ECO:0000259" key="2">
    <source>
        <dbReference type="Pfam" id="PF12319"/>
    </source>
</evidence>
<feature type="domain" description="Tryptophan/threonine-rich plasmodium antigen C-terminal" evidence="2">
    <location>
        <begin position="2"/>
        <end position="58"/>
    </location>
</feature>
<dbReference type="InterPro" id="IPR022089">
    <property type="entry name" value="Plasmodium-antigen_C"/>
</dbReference>
<evidence type="ECO:0000313" key="4">
    <source>
        <dbReference type="Proteomes" id="UP000219860"/>
    </source>
</evidence>
<organism evidence="3 4">
    <name type="scientific">Plasmodium berghei</name>
    <dbReference type="NCBI Taxonomy" id="5821"/>
    <lineage>
        <taxon>Eukaryota</taxon>
        <taxon>Sar</taxon>
        <taxon>Alveolata</taxon>
        <taxon>Apicomplexa</taxon>
        <taxon>Aconoidasida</taxon>
        <taxon>Haemosporida</taxon>
        <taxon>Plasmodiidae</taxon>
        <taxon>Plasmodium</taxon>
        <taxon>Plasmodium (Vinckeia)</taxon>
    </lineage>
</organism>
<feature type="compositionally biased region" description="Low complexity" evidence="1">
    <location>
        <begin position="87"/>
        <end position="98"/>
    </location>
</feature>
<sequence length="142" mass="17612">LDRETHEWDEWIEIKDYFFMNKKSNEWAKFENDTTQDYEEWRNEFIDKLIKEKKWNVWKHEKENYKPQKRKLKEKEKKTNEQKSDLNNSSSKKPNSPNTESNAFNFVSNFFKQWNTPIFNFKPEYGSRKHLNTKVTIINYQM</sequence>
<dbReference type="VEuPathDB" id="PlasmoDB:PBANKA_1146100"/>